<name>A0ABW4KKR2_9BACI</name>
<organism evidence="5 6">
    <name type="scientific">Siminovitchia sediminis</name>
    <dbReference type="NCBI Taxonomy" id="1274353"/>
    <lineage>
        <taxon>Bacteria</taxon>
        <taxon>Bacillati</taxon>
        <taxon>Bacillota</taxon>
        <taxon>Bacilli</taxon>
        <taxon>Bacillales</taxon>
        <taxon>Bacillaceae</taxon>
        <taxon>Siminovitchia</taxon>
    </lineage>
</organism>
<comment type="similarity">
    <text evidence="2">Belongs to the 5'-nucleotidase family.</text>
</comment>
<dbReference type="Pfam" id="PF02872">
    <property type="entry name" value="5_nucleotid_C"/>
    <property type="match status" value="1"/>
</dbReference>
<dbReference type="SUPFAM" id="SSF55816">
    <property type="entry name" value="5'-nucleotidase (syn. UDP-sugar hydrolase), C-terminal domain"/>
    <property type="match status" value="1"/>
</dbReference>
<dbReference type="RefSeq" id="WP_380775474.1">
    <property type="nucleotide sequence ID" value="NZ_JBHUEO010000068.1"/>
</dbReference>
<dbReference type="InterPro" id="IPR029052">
    <property type="entry name" value="Metallo-depent_PP-like"/>
</dbReference>
<evidence type="ECO:0000259" key="3">
    <source>
        <dbReference type="Pfam" id="PF00149"/>
    </source>
</evidence>
<sequence>MVQEMTIIQQNDTHGCLEMHEELFWGATGPYLKKAGGFSRISQYVKDTKKQNPNVLFLDGGDLFHGTLPLVNSRGSAILPILNEMKLDGFVPGNWDFAYGPEQLKQLAASLPIPAIACNVKDEVSGKPLLKPYFIKEMIGMKVGVIGLTYPYADQTMPASFSKGLVFSKGLDEVRDIAAILKKETDLIVLLSHMGLPLDVKLASIVEGIDILLSGHSHDRVSKPILLNDTIVVQAGSNSSFLGRLDVVVDNGKITGVHYELIDIDEQLAEDPEVEELVQAAVGRYEDVRKEIAGQTNSMLHRMTLNEAPMDQLITDAYRHSLSCDAAFSHGWRYGPPQAPGFLSMYDLHSIIPTNPKLFTLEVEGQLLFNLLEKNLEQVFSADPFQQKGGYILRSSGLFMTFKPYNPKGHRIQTLQVGGQDINLSKTYKIAGGGQQLFKGMEEKKTYHEHQAIEAIHSFLKDNGPYQADRKNRIISV</sequence>
<dbReference type="EMBL" id="JBHUEO010000068">
    <property type="protein sequence ID" value="MFD1708319.1"/>
    <property type="molecule type" value="Genomic_DNA"/>
</dbReference>
<keyword evidence="1" id="KW-0732">Signal</keyword>
<keyword evidence="2" id="KW-0378">Hydrolase</keyword>
<comment type="caution">
    <text evidence="5">The sequence shown here is derived from an EMBL/GenBank/DDBJ whole genome shotgun (WGS) entry which is preliminary data.</text>
</comment>
<evidence type="ECO:0000259" key="4">
    <source>
        <dbReference type="Pfam" id="PF02872"/>
    </source>
</evidence>
<dbReference type="PRINTS" id="PR01607">
    <property type="entry name" value="APYRASEFAMLY"/>
</dbReference>
<dbReference type="SUPFAM" id="SSF56300">
    <property type="entry name" value="Metallo-dependent phosphatases"/>
    <property type="match status" value="1"/>
</dbReference>
<protein>
    <submittedName>
        <fullName evidence="5">Bifunctional metallophosphatase/5'-nucleotidase</fullName>
    </submittedName>
</protein>
<evidence type="ECO:0000313" key="6">
    <source>
        <dbReference type="Proteomes" id="UP001597301"/>
    </source>
</evidence>
<evidence type="ECO:0000256" key="2">
    <source>
        <dbReference type="RuleBase" id="RU362119"/>
    </source>
</evidence>
<accession>A0ABW4KKR2</accession>
<dbReference type="InterPro" id="IPR008334">
    <property type="entry name" value="5'-Nucleotdase_C"/>
</dbReference>
<evidence type="ECO:0000256" key="1">
    <source>
        <dbReference type="ARBA" id="ARBA00022729"/>
    </source>
</evidence>
<dbReference type="InterPro" id="IPR004843">
    <property type="entry name" value="Calcineurin-like_PHP"/>
</dbReference>
<dbReference type="Proteomes" id="UP001597301">
    <property type="component" value="Unassembled WGS sequence"/>
</dbReference>
<dbReference type="InterPro" id="IPR006179">
    <property type="entry name" value="5_nucleotidase/apyrase"/>
</dbReference>
<dbReference type="PANTHER" id="PTHR11575:SF42">
    <property type="entry name" value="SULFUR OXIDATION PROTEIN SOXB"/>
    <property type="match status" value="1"/>
</dbReference>
<dbReference type="PANTHER" id="PTHR11575">
    <property type="entry name" value="5'-NUCLEOTIDASE-RELATED"/>
    <property type="match status" value="1"/>
</dbReference>
<dbReference type="Pfam" id="PF00149">
    <property type="entry name" value="Metallophos"/>
    <property type="match status" value="1"/>
</dbReference>
<feature type="domain" description="5'-Nucleotidase C-terminal" evidence="4">
    <location>
        <begin position="298"/>
        <end position="431"/>
    </location>
</feature>
<dbReference type="Gene3D" id="3.90.780.10">
    <property type="entry name" value="5'-Nucleotidase, C-terminal domain"/>
    <property type="match status" value="1"/>
</dbReference>
<reference evidence="6" key="1">
    <citation type="journal article" date="2019" name="Int. J. Syst. Evol. Microbiol.">
        <title>The Global Catalogue of Microorganisms (GCM) 10K type strain sequencing project: providing services to taxonomists for standard genome sequencing and annotation.</title>
        <authorList>
            <consortium name="The Broad Institute Genomics Platform"/>
            <consortium name="The Broad Institute Genome Sequencing Center for Infectious Disease"/>
            <person name="Wu L."/>
            <person name="Ma J."/>
        </authorList>
    </citation>
    <scope>NUCLEOTIDE SEQUENCE [LARGE SCALE GENOMIC DNA]</scope>
    <source>
        <strain evidence="6">CGMCC 1.12295</strain>
    </source>
</reference>
<keyword evidence="2" id="KW-0547">Nucleotide-binding</keyword>
<feature type="domain" description="Calcineurin-like phosphoesterase" evidence="3">
    <location>
        <begin position="5"/>
        <end position="219"/>
    </location>
</feature>
<dbReference type="InterPro" id="IPR036907">
    <property type="entry name" value="5'-Nucleotdase_C_sf"/>
</dbReference>
<keyword evidence="6" id="KW-1185">Reference proteome</keyword>
<gene>
    <name evidence="5" type="ORF">ACFSCZ_16505</name>
</gene>
<evidence type="ECO:0000313" key="5">
    <source>
        <dbReference type="EMBL" id="MFD1708319.1"/>
    </source>
</evidence>
<proteinExistence type="inferred from homology"/>
<dbReference type="Gene3D" id="3.60.21.10">
    <property type="match status" value="1"/>
</dbReference>